<organism evidence="1 2">
    <name type="scientific">Mycobacterium kyorinense</name>
    <dbReference type="NCBI Taxonomy" id="487514"/>
    <lineage>
        <taxon>Bacteria</taxon>
        <taxon>Bacillati</taxon>
        <taxon>Actinomycetota</taxon>
        <taxon>Actinomycetes</taxon>
        <taxon>Mycobacteriales</taxon>
        <taxon>Mycobacteriaceae</taxon>
        <taxon>Mycobacterium</taxon>
    </lineage>
</organism>
<evidence type="ECO:0000313" key="2">
    <source>
        <dbReference type="Proteomes" id="UP000093592"/>
    </source>
</evidence>
<dbReference type="EMBL" id="LZKJ01000165">
    <property type="protein sequence ID" value="OBI42723.1"/>
    <property type="molecule type" value="Genomic_DNA"/>
</dbReference>
<gene>
    <name evidence="1" type="ORF">A5707_06010</name>
</gene>
<sequence>MDSERFRQLLTTRGPFASVYFEDSHDTEDAATQLELKWRGLRDQLVEQGIDESLTAEIERAVMDLRAPVGRSGRAVIAGADGVVLNEHLLRPTAAEVVRVSELPYLVPIVEQGFEDANYLLVAVDHTGADITVHVDGTLSSETVDGGGHPVHKASGAETAGYGDPQLRTDEAGRKNVRAVADRITELVDDASADAVFVVGEVRSRSDLLAALAARVSALAVPLQVGARHSGHDFDEVQQAIEQELLKRRLTVLDDAAQRFTAEIGRQSGLAAEGLGPVCSALRQGAVETLIIGDIGDATVVADEELTAVAPNADVLSEQGAAPARTVRADEALPLLAVSIGASLVRTDERIAPADGVGAVLRYAPTLH</sequence>
<reference evidence="2" key="1">
    <citation type="submission" date="2016-06" db="EMBL/GenBank/DDBJ databases">
        <authorList>
            <person name="Sutton G."/>
            <person name="Brinkac L."/>
            <person name="Sanka R."/>
            <person name="Adams M."/>
            <person name="Lau E."/>
            <person name="Sam S."/>
            <person name="Sreng N."/>
            <person name="Him V."/>
            <person name="Kerleguer A."/>
            <person name="Cheng S."/>
        </authorList>
    </citation>
    <scope>NUCLEOTIDE SEQUENCE [LARGE SCALE GENOMIC DNA]</scope>
    <source>
        <strain evidence="2">E861</strain>
    </source>
</reference>
<evidence type="ECO:0000313" key="1">
    <source>
        <dbReference type="EMBL" id="OBI42723.1"/>
    </source>
</evidence>
<protein>
    <recommendedName>
        <fullName evidence="3">Peptide chain release factor 2</fullName>
    </recommendedName>
</protein>
<evidence type="ECO:0008006" key="3">
    <source>
        <dbReference type="Google" id="ProtNLM"/>
    </source>
</evidence>
<dbReference type="InterPro" id="IPR029064">
    <property type="entry name" value="Ribosomal_eL30-like_sf"/>
</dbReference>
<comment type="caution">
    <text evidence="1">The sequence shown here is derived from an EMBL/GenBank/DDBJ whole genome shotgun (WGS) entry which is preliminary data.</text>
</comment>
<accession>A0A1A2YZA0</accession>
<name>A0A1A2YZA0_9MYCO</name>
<dbReference type="RefSeq" id="WP_065015758.1">
    <property type="nucleotide sequence ID" value="NZ_LZKJ01000165.1"/>
</dbReference>
<dbReference type="Proteomes" id="UP000093592">
    <property type="component" value="Unassembled WGS sequence"/>
</dbReference>
<dbReference type="AlphaFoldDB" id="A0A1A2YZA0"/>
<dbReference type="Pfam" id="PF18844">
    <property type="entry name" value="baeRF_family2"/>
    <property type="match status" value="1"/>
</dbReference>
<proteinExistence type="predicted"/>
<dbReference type="Gene3D" id="3.30.1330.30">
    <property type="match status" value="1"/>
</dbReference>
<dbReference type="InterPro" id="IPR040701">
    <property type="entry name" value="Bact_RF_family2"/>
</dbReference>
<dbReference type="OrthoDB" id="5179393at2"/>